<dbReference type="RefSeq" id="WP_127608623.1">
    <property type="nucleotide sequence ID" value="NZ_JARTHJ010000029.1"/>
</dbReference>
<dbReference type="EMBL" id="WNZX01000008">
    <property type="protein sequence ID" value="MUG71255.1"/>
    <property type="molecule type" value="Genomic_DNA"/>
</dbReference>
<feature type="transmembrane region" description="Helical" evidence="1">
    <location>
        <begin position="41"/>
        <end position="63"/>
    </location>
</feature>
<protein>
    <submittedName>
        <fullName evidence="2">DUF2306 domain-containing protein</fullName>
    </submittedName>
</protein>
<feature type="transmembrane region" description="Helical" evidence="1">
    <location>
        <begin position="201"/>
        <end position="221"/>
    </location>
</feature>
<name>A0A7X2ZBI9_9BACL</name>
<feature type="transmembrane region" description="Helical" evidence="1">
    <location>
        <begin position="75"/>
        <end position="97"/>
    </location>
</feature>
<feature type="transmembrane region" description="Helical" evidence="1">
    <location>
        <begin position="109"/>
        <end position="130"/>
    </location>
</feature>
<organism evidence="2 3">
    <name type="scientific">Paenibacillus validus</name>
    <dbReference type="NCBI Taxonomy" id="44253"/>
    <lineage>
        <taxon>Bacteria</taxon>
        <taxon>Bacillati</taxon>
        <taxon>Bacillota</taxon>
        <taxon>Bacilli</taxon>
        <taxon>Bacillales</taxon>
        <taxon>Paenibacillaceae</taxon>
        <taxon>Paenibacillus</taxon>
    </lineage>
</organism>
<gene>
    <name evidence="2" type="ORF">GNP93_11250</name>
</gene>
<keyword evidence="3" id="KW-1185">Reference proteome</keyword>
<evidence type="ECO:0000313" key="3">
    <source>
        <dbReference type="Proteomes" id="UP000450917"/>
    </source>
</evidence>
<proteinExistence type="predicted"/>
<evidence type="ECO:0000313" key="2">
    <source>
        <dbReference type="EMBL" id="MUG71255.1"/>
    </source>
</evidence>
<feature type="transmembrane region" description="Helical" evidence="1">
    <location>
        <begin position="168"/>
        <end position="189"/>
    </location>
</feature>
<feature type="transmembrane region" description="Helical" evidence="1">
    <location>
        <begin position="12"/>
        <end position="29"/>
    </location>
</feature>
<dbReference type="Proteomes" id="UP000450917">
    <property type="component" value="Unassembled WGS sequence"/>
</dbReference>
<comment type="caution">
    <text evidence="2">The sequence shown here is derived from an EMBL/GenBank/DDBJ whole genome shotgun (WGS) entry which is preliminary data.</text>
</comment>
<keyword evidence="1" id="KW-0472">Membrane</keyword>
<reference evidence="2 3" key="1">
    <citation type="submission" date="2019-11" db="EMBL/GenBank/DDBJ databases">
        <title>Draft genome sequences of five Paenibacillus species of dairy origin.</title>
        <authorList>
            <person name="Olajide A.M."/>
            <person name="Chen S."/>
            <person name="Lapointe G."/>
        </authorList>
    </citation>
    <scope>NUCLEOTIDE SEQUENCE [LARGE SCALE GENOMIC DNA]</scope>
    <source>
        <strain evidence="2 3">2CS3</strain>
    </source>
</reference>
<accession>A0A7X2ZBI9</accession>
<evidence type="ECO:0000256" key="1">
    <source>
        <dbReference type="SAM" id="Phobius"/>
    </source>
</evidence>
<dbReference type="AlphaFoldDB" id="A0A7X2ZBI9"/>
<keyword evidence="1" id="KW-0812">Transmembrane</keyword>
<feature type="transmembrane region" description="Helical" evidence="1">
    <location>
        <begin position="136"/>
        <end position="156"/>
    </location>
</feature>
<sequence length="236" mass="27252">MELAFHFSRWLHIVAGFLALLVFWIPIVTKKGGKTHNRIGWIYVYAMTIVSISALYMGIFRIFLDPASDQDRISFSWFLIFISILSGASAWYGIRVLRFKRRQEKHRNVWDLMFPILLLLSGAGISIYGFTIAFPLLQYFPLLGVFLGVTHLLYWLKAPRLKMHWVMEHIAGMLTCCIATITAFTVFGAPKLLQIQSVSTILWFIPTIVIVPLLIGFSNYYKKKYNPPKNRATLER</sequence>
<keyword evidence="1" id="KW-1133">Transmembrane helix</keyword>